<accession>A0ABU3WPU5</accession>
<comment type="caution">
    <text evidence="1">The sequence shown here is derived from an EMBL/GenBank/DDBJ whole genome shotgun (WGS) entry which is preliminary data.</text>
</comment>
<organism evidence="1 2">
    <name type="scientific">Rhodococcus zopfii</name>
    <dbReference type="NCBI Taxonomy" id="43772"/>
    <lineage>
        <taxon>Bacteria</taxon>
        <taxon>Bacillati</taxon>
        <taxon>Actinomycetota</taxon>
        <taxon>Actinomycetes</taxon>
        <taxon>Mycobacteriales</taxon>
        <taxon>Nocardiaceae</taxon>
        <taxon>Rhodococcus</taxon>
    </lineage>
</organism>
<keyword evidence="1" id="KW-0560">Oxidoreductase</keyword>
<protein>
    <submittedName>
        <fullName evidence="1">2OG-Fe dioxygenase family protein</fullName>
    </submittedName>
</protein>
<proteinExistence type="predicted"/>
<evidence type="ECO:0000313" key="2">
    <source>
        <dbReference type="Proteomes" id="UP001275440"/>
    </source>
</evidence>
<dbReference type="EMBL" id="WBMO01000001">
    <property type="protein sequence ID" value="MDV2476020.1"/>
    <property type="molecule type" value="Genomic_DNA"/>
</dbReference>
<dbReference type="Proteomes" id="UP001275440">
    <property type="component" value="Unassembled WGS sequence"/>
</dbReference>
<dbReference type="Pfam" id="PF10014">
    <property type="entry name" value="2OG-Fe_Oxy_2"/>
    <property type="match status" value="1"/>
</dbReference>
<dbReference type="GO" id="GO:0051213">
    <property type="term" value="F:dioxygenase activity"/>
    <property type="evidence" value="ECO:0007669"/>
    <property type="project" value="UniProtKB-KW"/>
</dbReference>
<sequence length="254" mass="27828">MREGAAGGTEAGTDPIDAARRALASVGTFLMPAADLWRSIGADTDTWGRFSAHWEELVPDPYAEEQGVHRLRRYGQFRYRVADGALEPTAHREFVQPDDSNVLYLGRDRHFEPLTAAFLEDPLFERTMQLVGRIAPVLDEAPEWTVWVHPFRVVASADNEGRPTPEGLHRDGVTLVSSLLISVDNAVGGESSVFGPEGDRLVTTTLREPGTFLLGDDRCTWHGVSPIRPADRGKPARRDVLVVTFTPSAPCGGT</sequence>
<name>A0ABU3WPU5_9NOCA</name>
<dbReference type="Gene3D" id="2.60.120.620">
    <property type="entry name" value="q2cbj1_9rhob like domain"/>
    <property type="match status" value="1"/>
</dbReference>
<evidence type="ECO:0000313" key="1">
    <source>
        <dbReference type="EMBL" id="MDV2476020.1"/>
    </source>
</evidence>
<keyword evidence="2" id="KW-1185">Reference proteome</keyword>
<keyword evidence="1" id="KW-0223">Dioxygenase</keyword>
<dbReference type="InterPro" id="IPR018724">
    <property type="entry name" value="2OG-Fe_dioxygenase"/>
</dbReference>
<gene>
    <name evidence="1" type="ORF">F8M49_12865</name>
</gene>
<reference evidence="1 2" key="1">
    <citation type="submission" date="2019-10" db="EMBL/GenBank/DDBJ databases">
        <title>Draft Genome Assembly of Rhodococcus zopfii DSM44189.</title>
        <authorList>
            <person name="Sutton J.M."/>
            <person name="Akob D.M."/>
            <person name="Bushman T.J."/>
        </authorList>
    </citation>
    <scope>NUCLEOTIDE SEQUENCE [LARGE SCALE GENOMIC DNA]</scope>
    <source>
        <strain evidence="1 2">DSM 44189</strain>
    </source>
</reference>